<evidence type="ECO:0000313" key="2">
    <source>
        <dbReference type="EMBL" id="GGD96107.1"/>
    </source>
</evidence>
<sequence>MNALANIPADLPAILDAAAADAALAAGPAPEPAPERSPALEEMTAFTRAAQAAFLAALAQCGSVRRAARASGISHQTAYRARSACPAFRRGWDAALLSARAMAEDVLATRALDGVEEAVFYRGELIATRRRYDSRLLLAHLARLDRLAEDAATDAFAGDFPAALARFEEGSDTPEAATPGEGADTAAPEAETPSPGQWSKRSTAPTARCPHCGGDCDEDDREGQVDCPAFPERLDAMEEARPRGAAEPDRLTGDGDRYREIEAEQLAAFEAGVERWWLVLPPGHRAAAHQDADGWWYCDTSSAGGGAARA</sequence>
<comment type="caution">
    <text evidence="2">The sequence shown here is derived from an EMBL/GenBank/DDBJ whole genome shotgun (WGS) entry which is preliminary data.</text>
</comment>
<gene>
    <name evidence="2" type="ORF">GCM10011515_15060</name>
</gene>
<evidence type="ECO:0008006" key="4">
    <source>
        <dbReference type="Google" id="ProtNLM"/>
    </source>
</evidence>
<reference evidence="3" key="1">
    <citation type="journal article" date="2019" name="Int. J. Syst. Evol. Microbiol.">
        <title>The Global Catalogue of Microorganisms (GCM) 10K type strain sequencing project: providing services to taxonomists for standard genome sequencing and annotation.</title>
        <authorList>
            <consortium name="The Broad Institute Genomics Platform"/>
            <consortium name="The Broad Institute Genome Sequencing Center for Infectious Disease"/>
            <person name="Wu L."/>
            <person name="Ma J."/>
        </authorList>
    </citation>
    <scope>NUCLEOTIDE SEQUENCE [LARGE SCALE GENOMIC DNA]</scope>
    <source>
        <strain evidence="3">CGMCC 1.15959</strain>
    </source>
</reference>
<feature type="region of interest" description="Disordered" evidence="1">
    <location>
        <begin position="170"/>
        <end position="208"/>
    </location>
</feature>
<evidence type="ECO:0000256" key="1">
    <source>
        <dbReference type="SAM" id="MobiDB-lite"/>
    </source>
</evidence>
<dbReference type="Proteomes" id="UP000619041">
    <property type="component" value="Unassembled WGS sequence"/>
</dbReference>
<dbReference type="RefSeq" id="WP_188644580.1">
    <property type="nucleotide sequence ID" value="NZ_BMKL01000001.1"/>
</dbReference>
<keyword evidence="3" id="KW-1185">Reference proteome</keyword>
<organism evidence="2 3">
    <name type="scientific">Tsuneonella deserti</name>
    <dbReference type="NCBI Taxonomy" id="2035528"/>
    <lineage>
        <taxon>Bacteria</taxon>
        <taxon>Pseudomonadati</taxon>
        <taxon>Pseudomonadota</taxon>
        <taxon>Alphaproteobacteria</taxon>
        <taxon>Sphingomonadales</taxon>
        <taxon>Erythrobacteraceae</taxon>
        <taxon>Tsuneonella</taxon>
    </lineage>
</organism>
<accession>A0ABQ1S9U6</accession>
<dbReference type="EMBL" id="BMKL01000001">
    <property type="protein sequence ID" value="GGD96107.1"/>
    <property type="molecule type" value="Genomic_DNA"/>
</dbReference>
<proteinExistence type="predicted"/>
<feature type="compositionally biased region" description="Polar residues" evidence="1">
    <location>
        <begin position="194"/>
        <end position="205"/>
    </location>
</feature>
<protein>
    <recommendedName>
        <fullName evidence="4">LysR family transcriptional regulator</fullName>
    </recommendedName>
</protein>
<evidence type="ECO:0000313" key="3">
    <source>
        <dbReference type="Proteomes" id="UP000619041"/>
    </source>
</evidence>
<name>A0ABQ1S9U6_9SPHN</name>